<evidence type="ECO:0000313" key="2">
    <source>
        <dbReference type="Proteomes" id="UP000321638"/>
    </source>
</evidence>
<protein>
    <submittedName>
        <fullName evidence="1">Uncharacterized protein</fullName>
    </submittedName>
</protein>
<dbReference type="RefSeq" id="WP_147850352.1">
    <property type="nucleotide sequence ID" value="NZ_VDUZ01000039.1"/>
</dbReference>
<dbReference type="EMBL" id="VDUZ01000039">
    <property type="protein sequence ID" value="TXL71769.1"/>
    <property type="molecule type" value="Genomic_DNA"/>
</dbReference>
<sequence length="135" mass="16018">MAYTINSDWIAARLVPALEEIYRDPEQAIMPQYPELQLVMARMVMKDVTASAEARQHKLATFMRWHRRMVPAMQIMTMHIWARRRGELADKNWFMNHPDVRRWLDEFIDVTDDPFCVPEVTPFGTSVRVDRPLPF</sequence>
<accession>A0A5C8PEN2</accession>
<organism evidence="1 2">
    <name type="scientific">Vineibacter terrae</name>
    <dbReference type="NCBI Taxonomy" id="2586908"/>
    <lineage>
        <taxon>Bacteria</taxon>
        <taxon>Pseudomonadati</taxon>
        <taxon>Pseudomonadota</taxon>
        <taxon>Alphaproteobacteria</taxon>
        <taxon>Hyphomicrobiales</taxon>
        <taxon>Vineibacter</taxon>
    </lineage>
</organism>
<reference evidence="1 2" key="1">
    <citation type="submission" date="2019-06" db="EMBL/GenBank/DDBJ databases">
        <title>New taxonomy in bacterial strain CC-CFT640, isolated from vineyard.</title>
        <authorList>
            <person name="Lin S.-Y."/>
            <person name="Tsai C.-F."/>
            <person name="Young C.-C."/>
        </authorList>
    </citation>
    <scope>NUCLEOTIDE SEQUENCE [LARGE SCALE GENOMIC DNA]</scope>
    <source>
        <strain evidence="1 2">CC-CFT640</strain>
    </source>
</reference>
<gene>
    <name evidence="1" type="ORF">FHP25_28270</name>
</gene>
<dbReference type="Proteomes" id="UP000321638">
    <property type="component" value="Unassembled WGS sequence"/>
</dbReference>
<name>A0A5C8PEN2_9HYPH</name>
<proteinExistence type="predicted"/>
<comment type="caution">
    <text evidence="1">The sequence shown here is derived from an EMBL/GenBank/DDBJ whole genome shotgun (WGS) entry which is preliminary data.</text>
</comment>
<evidence type="ECO:0000313" key="1">
    <source>
        <dbReference type="EMBL" id="TXL71769.1"/>
    </source>
</evidence>
<dbReference type="AlphaFoldDB" id="A0A5C8PEN2"/>
<keyword evidence="2" id="KW-1185">Reference proteome</keyword>